<proteinExistence type="predicted"/>
<reference evidence="1" key="1">
    <citation type="submission" date="2020-03" db="EMBL/GenBank/DDBJ databases">
        <title>The deep terrestrial virosphere.</title>
        <authorList>
            <person name="Holmfeldt K."/>
            <person name="Nilsson E."/>
            <person name="Simone D."/>
            <person name="Lopez-Fernandez M."/>
            <person name="Wu X."/>
            <person name="de Brujin I."/>
            <person name="Lundin D."/>
            <person name="Andersson A."/>
            <person name="Bertilsson S."/>
            <person name="Dopson M."/>
        </authorList>
    </citation>
    <scope>NUCLEOTIDE SEQUENCE</scope>
    <source>
        <strain evidence="1">TM448A00317</strain>
        <strain evidence="2">TM448B00343</strain>
    </source>
</reference>
<protein>
    <submittedName>
        <fullName evidence="1">Uncharacterized protein</fullName>
    </submittedName>
</protein>
<accession>A0A6H1ZDW3</accession>
<evidence type="ECO:0000313" key="1">
    <source>
        <dbReference type="EMBL" id="QJA46103.1"/>
    </source>
</evidence>
<dbReference type="EMBL" id="MT144003">
    <property type="protein sequence ID" value="QJA46103.1"/>
    <property type="molecule type" value="Genomic_DNA"/>
</dbReference>
<dbReference type="AlphaFoldDB" id="A0A6H1ZDW3"/>
<gene>
    <name evidence="1" type="ORF">TM448A00317_0005</name>
    <name evidence="2" type="ORF">TM448B00343_0010</name>
</gene>
<dbReference type="EMBL" id="MT144611">
    <property type="protein sequence ID" value="QJH95004.1"/>
    <property type="molecule type" value="Genomic_DNA"/>
</dbReference>
<organism evidence="1">
    <name type="scientific">viral metagenome</name>
    <dbReference type="NCBI Taxonomy" id="1070528"/>
    <lineage>
        <taxon>unclassified sequences</taxon>
        <taxon>metagenomes</taxon>
        <taxon>organismal metagenomes</taxon>
    </lineage>
</organism>
<name>A0A6H1ZDW3_9ZZZZ</name>
<evidence type="ECO:0000313" key="2">
    <source>
        <dbReference type="EMBL" id="QJH95004.1"/>
    </source>
</evidence>
<sequence>MKYVVWYKSPGLFSGWKKIKGVTGDTIIETDNKQAMPVRVLFLENRERLEIPMSFLIRFSKERFFDIQASMEKQAGQNIPVN</sequence>